<dbReference type="PANTHER" id="PTHR42812">
    <property type="entry name" value="BETA-XYLOSIDASE"/>
    <property type="match status" value="1"/>
</dbReference>
<dbReference type="InterPro" id="IPR006710">
    <property type="entry name" value="Glyco_hydro_43"/>
</dbReference>
<feature type="site" description="Important for catalytic activity, responsible for pKa modulation of the active site Glu and correct orientation of both the proton donor and substrate" evidence="5">
    <location>
        <position position="131"/>
    </location>
</feature>
<dbReference type="InterPro" id="IPR023296">
    <property type="entry name" value="Glyco_hydro_beta-prop_sf"/>
</dbReference>
<comment type="similarity">
    <text evidence="1 6">Belongs to the glycosyl hydrolase 43 family.</text>
</comment>
<keyword evidence="3 6" id="KW-0326">Glycosidase</keyword>
<feature type="active site" description="Proton acceptor" evidence="4">
    <location>
        <position position="18"/>
    </location>
</feature>
<sequence length="540" mass="62771">MIEMGKIKNPILTGFNPDPSICRCGEDYYIAVSTFEWFPGVGIYHSKDLKHWRLVSRPLNRLSQLNMLGNPDSGGIWAPDLSYHDGRFWLIYTDVKVTEGQWKDCHNYLVTAERVDGEWSDPVYLNSSGFDPSLFHDEDGKKYLLNMVWDHRAGHHNFYGIALQEYDPVQQKLVGERKIIFKGTDLKLTEGPHLYKVNGYYYLLTAEGGTRYEHASTIARSKNLWGPYEVHPDNPLITSWPYPRNPLQKAGHASIVHTHTDEWFLVHLTGRPLPKEDQPLLDPRGYCPLGRETAIQRLEWKNGWPYVVGGNQPSLEIEGPRIEEVKWERDYPEKDDFDSKTLNLHFQTLRIPLGEDTMSLTDRPGHLRLYGRESLTSKFVQAFVARRWQHFNFTAETKVDFKPENFQQAAGLVNYYNTQNWTALHITWHEEKGRVLEITTCDNFVFAQPLKGKEIPVPEEAAYVYLRVDVNTNLYHYSYSFDGKHWEKIPIDFYSYKLSDDYVQGGGFFTGAFVGMHCQDTSGQRKHADFDYFIYRPKDE</sequence>
<proteinExistence type="inferred from homology"/>
<evidence type="ECO:0000256" key="5">
    <source>
        <dbReference type="PIRSR" id="PIRSR606710-2"/>
    </source>
</evidence>
<dbReference type="Gene3D" id="2.60.120.200">
    <property type="match status" value="1"/>
</dbReference>
<reference evidence="8 9" key="1">
    <citation type="submission" date="2016-01" db="EMBL/GenBank/DDBJ databases">
        <title>Draft Genome Sequences of Seven Thermophilic Sporeformers Isolated from Foods.</title>
        <authorList>
            <person name="Berendsen E.M."/>
            <person name="Wells-Bennik M.H."/>
            <person name="Krawcyk A.O."/>
            <person name="De Jong A."/>
            <person name="Holsappel S."/>
            <person name="Eijlander R.T."/>
            <person name="Kuipers O.P."/>
        </authorList>
    </citation>
    <scope>NUCLEOTIDE SEQUENCE [LARGE SCALE GENOMIC DNA]</scope>
    <source>
        <strain evidence="8 9">B4135</strain>
    </source>
</reference>
<dbReference type="InterPro" id="IPR051795">
    <property type="entry name" value="Glycosyl_Hydrlase_43"/>
</dbReference>
<dbReference type="Pfam" id="PF04616">
    <property type="entry name" value="Glyco_hydro_43"/>
    <property type="match status" value="1"/>
</dbReference>
<feature type="active site" description="Proton donor" evidence="4">
    <location>
        <position position="190"/>
    </location>
</feature>
<organism evidence="8 9">
    <name type="scientific">Caldibacillus debilis</name>
    <dbReference type="NCBI Taxonomy" id="301148"/>
    <lineage>
        <taxon>Bacteria</taxon>
        <taxon>Bacillati</taxon>
        <taxon>Bacillota</taxon>
        <taxon>Bacilli</taxon>
        <taxon>Bacillales</taxon>
        <taxon>Bacillaceae</taxon>
        <taxon>Caldibacillus</taxon>
    </lineage>
</organism>
<evidence type="ECO:0000256" key="6">
    <source>
        <dbReference type="RuleBase" id="RU361187"/>
    </source>
</evidence>
<dbReference type="Proteomes" id="UP000075683">
    <property type="component" value="Unassembled WGS sequence"/>
</dbReference>
<evidence type="ECO:0000313" key="9">
    <source>
        <dbReference type="Proteomes" id="UP000075683"/>
    </source>
</evidence>
<dbReference type="GO" id="GO:0005975">
    <property type="term" value="P:carbohydrate metabolic process"/>
    <property type="evidence" value="ECO:0007669"/>
    <property type="project" value="InterPro"/>
</dbReference>
<evidence type="ECO:0000256" key="1">
    <source>
        <dbReference type="ARBA" id="ARBA00009865"/>
    </source>
</evidence>
<dbReference type="CDD" id="cd09000">
    <property type="entry name" value="GH43_SXA-like"/>
    <property type="match status" value="1"/>
</dbReference>
<dbReference type="InterPro" id="IPR013320">
    <property type="entry name" value="ConA-like_dom_sf"/>
</dbReference>
<comment type="caution">
    <text evidence="8">The sequence shown here is derived from an EMBL/GenBank/DDBJ whole genome shotgun (WGS) entry which is preliminary data.</text>
</comment>
<evidence type="ECO:0000259" key="7">
    <source>
        <dbReference type="Pfam" id="PF17851"/>
    </source>
</evidence>
<dbReference type="SUPFAM" id="SSF49899">
    <property type="entry name" value="Concanavalin A-like lectins/glucanases"/>
    <property type="match status" value="1"/>
</dbReference>
<dbReference type="PANTHER" id="PTHR42812:SF12">
    <property type="entry name" value="BETA-XYLOSIDASE-RELATED"/>
    <property type="match status" value="1"/>
</dbReference>
<evidence type="ECO:0000256" key="4">
    <source>
        <dbReference type="PIRSR" id="PIRSR606710-1"/>
    </source>
</evidence>
<name>A0A150MBI2_9BACI</name>
<dbReference type="GO" id="GO:0009044">
    <property type="term" value="F:xylan 1,4-beta-xylosidase activity"/>
    <property type="evidence" value="ECO:0007669"/>
    <property type="project" value="UniProtKB-EC"/>
</dbReference>
<dbReference type="Pfam" id="PF17851">
    <property type="entry name" value="GH43_C2"/>
    <property type="match status" value="1"/>
</dbReference>
<dbReference type="SUPFAM" id="SSF75005">
    <property type="entry name" value="Arabinanase/levansucrase/invertase"/>
    <property type="match status" value="1"/>
</dbReference>
<dbReference type="PATRIC" id="fig|301148.3.peg.1019"/>
<dbReference type="EC" id="3.2.1.37" evidence="8"/>
<dbReference type="STRING" id="301148.B4135_1529"/>
<dbReference type="Gene3D" id="2.115.10.20">
    <property type="entry name" value="Glycosyl hydrolase domain, family 43"/>
    <property type="match status" value="1"/>
</dbReference>
<protein>
    <submittedName>
        <fullName evidence="8">Beta-xylosidase</fullName>
        <ecNumber evidence="8">3.2.1.37</ecNumber>
    </submittedName>
</protein>
<accession>A0A150MBI2</accession>
<keyword evidence="2 6" id="KW-0378">Hydrolase</keyword>
<evidence type="ECO:0000313" key="8">
    <source>
        <dbReference type="EMBL" id="KYD21903.1"/>
    </source>
</evidence>
<feature type="domain" description="Beta-xylosidase C-terminal Concanavalin A-like" evidence="7">
    <location>
        <begin position="334"/>
        <end position="536"/>
    </location>
</feature>
<dbReference type="EMBL" id="LQYT01000016">
    <property type="protein sequence ID" value="KYD21903.1"/>
    <property type="molecule type" value="Genomic_DNA"/>
</dbReference>
<gene>
    <name evidence="8" type="ORF">B4135_1529</name>
</gene>
<dbReference type="AlphaFoldDB" id="A0A150MBI2"/>
<evidence type="ECO:0000256" key="2">
    <source>
        <dbReference type="ARBA" id="ARBA00022801"/>
    </source>
</evidence>
<evidence type="ECO:0000256" key="3">
    <source>
        <dbReference type="ARBA" id="ARBA00023295"/>
    </source>
</evidence>
<dbReference type="InterPro" id="IPR041542">
    <property type="entry name" value="GH43_C2"/>
</dbReference>